<dbReference type="Pfam" id="PF03928">
    <property type="entry name" value="HbpS-like"/>
    <property type="match status" value="1"/>
</dbReference>
<name>Q21A50_RHOPB</name>
<accession>Q21A50</accession>
<dbReference type="InterPro" id="IPR005624">
    <property type="entry name" value="PduO/GlcC-like"/>
</dbReference>
<evidence type="ECO:0000313" key="1">
    <source>
        <dbReference type="EMBL" id="ABD86736.1"/>
    </source>
</evidence>
<dbReference type="PANTHER" id="PTHR34309">
    <property type="entry name" value="SLR1406 PROTEIN"/>
    <property type="match status" value="1"/>
</dbReference>
<dbReference type="HOGENOM" id="CLU_103773_2_0_5"/>
<dbReference type="AlphaFoldDB" id="Q21A50"/>
<dbReference type="eggNOG" id="COG3193">
    <property type="taxonomic scope" value="Bacteria"/>
</dbReference>
<sequence>MSAPTAEMRSITEAIHAVLANLNGPAFALDDACRLARAAEHKAAEIGVPMVISIADATGGMLLLHRMDGALPASFDIAINKAYTAAIFRMATHDLGALAQPGRSLYGVQTTNQGRVVIFGGGYPVLRRTTVIGAIGVSGGTVEQDMQIATFALQTFEAEAKLCAEGE</sequence>
<organism evidence="1">
    <name type="scientific">Rhodopseudomonas palustris (strain BisB18)</name>
    <dbReference type="NCBI Taxonomy" id="316056"/>
    <lineage>
        <taxon>Bacteria</taxon>
        <taxon>Pseudomonadati</taxon>
        <taxon>Pseudomonadota</taxon>
        <taxon>Alphaproteobacteria</taxon>
        <taxon>Hyphomicrobiales</taxon>
        <taxon>Nitrobacteraceae</taxon>
        <taxon>Rhodopseudomonas</taxon>
    </lineage>
</organism>
<keyword evidence="1" id="KW-0808">Transferase</keyword>
<dbReference type="InterPro" id="IPR038084">
    <property type="entry name" value="PduO/GlcC-like_sf"/>
</dbReference>
<dbReference type="EMBL" id="CP000301">
    <property type="protein sequence ID" value="ABD86736.1"/>
    <property type="molecule type" value="Genomic_DNA"/>
</dbReference>
<gene>
    <name evidence="1" type="ordered locus">RPC_1173</name>
</gene>
<proteinExistence type="predicted"/>
<dbReference type="PANTHER" id="PTHR34309:SF1">
    <property type="entry name" value="PROTEIN GLCG"/>
    <property type="match status" value="1"/>
</dbReference>
<dbReference type="SUPFAM" id="SSF143744">
    <property type="entry name" value="GlcG-like"/>
    <property type="match status" value="1"/>
</dbReference>
<protein>
    <submittedName>
        <fullName evidence="1">ATP:cob(I)alamin adenosyltransferase</fullName>
    </submittedName>
</protein>
<dbReference type="STRING" id="316056.RPC_1173"/>
<reference evidence="1" key="1">
    <citation type="submission" date="2006-03" db="EMBL/GenBank/DDBJ databases">
        <title>Complete sequence of Rhodopseudomonas palustris BisB18.</title>
        <authorList>
            <consortium name="US DOE Joint Genome Institute"/>
            <person name="Copeland A."/>
            <person name="Lucas S."/>
            <person name="Lapidus A."/>
            <person name="Barry K."/>
            <person name="Detter J.C."/>
            <person name="Glavina del Rio T."/>
            <person name="Hammon N."/>
            <person name="Israni S."/>
            <person name="Dalin E."/>
            <person name="Tice H."/>
            <person name="Pitluck S."/>
            <person name="Chain P."/>
            <person name="Malfatti S."/>
            <person name="Shin M."/>
            <person name="Vergez L."/>
            <person name="Schmutz J."/>
            <person name="Larimer F."/>
            <person name="Land M."/>
            <person name="Hauser L."/>
            <person name="Pelletier D.A."/>
            <person name="Kyrpides N."/>
            <person name="Anderson I."/>
            <person name="Oda Y."/>
            <person name="Harwood C.S."/>
            <person name="Richardson P."/>
        </authorList>
    </citation>
    <scope>NUCLEOTIDE SEQUENCE [LARGE SCALE GENOMIC DNA]</scope>
    <source>
        <strain evidence="1">BisB18</strain>
    </source>
</reference>
<dbReference type="Gene3D" id="3.30.450.150">
    <property type="entry name" value="Haem-degrading domain"/>
    <property type="match status" value="1"/>
</dbReference>
<dbReference type="KEGG" id="rpc:RPC_1173"/>
<dbReference type="GO" id="GO:0016740">
    <property type="term" value="F:transferase activity"/>
    <property type="evidence" value="ECO:0007669"/>
    <property type="project" value="UniProtKB-KW"/>
</dbReference>
<dbReference type="InterPro" id="IPR052517">
    <property type="entry name" value="GlcG_carb_metab_protein"/>
</dbReference>